<sequence length="343" mass="37323">MNLTRPRHGRPGLAWPFLLLAMLCLVLASRSAQAGANEMRRNLAPHMKQFNPPICSGAVHNTLVRGLYRCDGPTGYGHTYINEAASLVMPTNSRDITDFIETGAGAKPVPEAERRALVADMIRNLRFEELIHIKQGNGSAKVLLLSAFDCPFCVRLERTMAAPGSRIDADVYILPSTLDSSKNANVSTVRNIWCARDNAAVWRNTLTKATGGYFDLPHGSCDLSNQDTKDVETLLAVLGPDFKRRAYPRMILGNGQIYTSATDPAELREQLAQGAGNAFWSEAQTDSYLNFRPGNRTAAANNEPAGNGKKRVSVSLGDLFKRLGSGDDSKKTEKQEGSAGESP</sequence>
<accession>A0ABT7LMW2</accession>
<dbReference type="Gene3D" id="3.40.30.10">
    <property type="entry name" value="Glutaredoxin"/>
    <property type="match status" value="1"/>
</dbReference>
<reference evidence="3 4" key="1">
    <citation type="submission" date="2023-06" db="EMBL/GenBank/DDBJ databases">
        <title>Pelomonas sp. APW6 16S ribosomal RNA gene genome sequencing and assembly.</title>
        <authorList>
            <person name="Woo H."/>
        </authorList>
    </citation>
    <scope>NUCLEOTIDE SEQUENCE [LARGE SCALE GENOMIC DNA]</scope>
    <source>
        <strain evidence="3 4">APW6</strain>
    </source>
</reference>
<comment type="caution">
    <text evidence="3">The sequence shown here is derived from an EMBL/GenBank/DDBJ whole genome shotgun (WGS) entry which is preliminary data.</text>
</comment>
<keyword evidence="4" id="KW-1185">Reference proteome</keyword>
<proteinExistence type="predicted"/>
<feature type="region of interest" description="Disordered" evidence="1">
    <location>
        <begin position="294"/>
        <end position="313"/>
    </location>
</feature>
<feature type="chain" id="PRO_5047138335" description="Thioredoxin-like fold domain-containing protein" evidence="2">
    <location>
        <begin position="35"/>
        <end position="343"/>
    </location>
</feature>
<dbReference type="SUPFAM" id="SSF52833">
    <property type="entry name" value="Thioredoxin-like"/>
    <property type="match status" value="1"/>
</dbReference>
<keyword evidence="2" id="KW-0732">Signal</keyword>
<dbReference type="RefSeq" id="WP_285984280.1">
    <property type="nucleotide sequence ID" value="NZ_JASVDS010000007.1"/>
</dbReference>
<evidence type="ECO:0000313" key="4">
    <source>
        <dbReference type="Proteomes" id="UP001238603"/>
    </source>
</evidence>
<gene>
    <name evidence="3" type="ORF">QRD43_20060</name>
</gene>
<evidence type="ECO:0000256" key="2">
    <source>
        <dbReference type="SAM" id="SignalP"/>
    </source>
</evidence>
<evidence type="ECO:0000313" key="3">
    <source>
        <dbReference type="EMBL" id="MDL5034206.1"/>
    </source>
</evidence>
<dbReference type="InterPro" id="IPR036249">
    <property type="entry name" value="Thioredoxin-like_sf"/>
</dbReference>
<organism evidence="3 4">
    <name type="scientific">Roseateles subflavus</name>
    <dbReference type="NCBI Taxonomy" id="3053353"/>
    <lineage>
        <taxon>Bacteria</taxon>
        <taxon>Pseudomonadati</taxon>
        <taxon>Pseudomonadota</taxon>
        <taxon>Betaproteobacteria</taxon>
        <taxon>Burkholderiales</taxon>
        <taxon>Sphaerotilaceae</taxon>
        <taxon>Roseateles</taxon>
    </lineage>
</organism>
<feature type="compositionally biased region" description="Basic and acidic residues" evidence="1">
    <location>
        <begin position="320"/>
        <end position="336"/>
    </location>
</feature>
<protein>
    <recommendedName>
        <fullName evidence="5">Thioredoxin-like fold domain-containing protein</fullName>
    </recommendedName>
</protein>
<name>A0ABT7LMW2_9BURK</name>
<feature type="signal peptide" evidence="2">
    <location>
        <begin position="1"/>
        <end position="34"/>
    </location>
</feature>
<feature type="region of interest" description="Disordered" evidence="1">
    <location>
        <begin position="320"/>
        <end position="343"/>
    </location>
</feature>
<dbReference type="Proteomes" id="UP001238603">
    <property type="component" value="Unassembled WGS sequence"/>
</dbReference>
<evidence type="ECO:0000256" key="1">
    <source>
        <dbReference type="SAM" id="MobiDB-lite"/>
    </source>
</evidence>
<evidence type="ECO:0008006" key="5">
    <source>
        <dbReference type="Google" id="ProtNLM"/>
    </source>
</evidence>
<dbReference type="EMBL" id="JASVDS010000007">
    <property type="protein sequence ID" value="MDL5034206.1"/>
    <property type="molecule type" value="Genomic_DNA"/>
</dbReference>